<reference evidence="2" key="1">
    <citation type="submission" date="2023-03" db="EMBL/GenBank/DDBJ databases">
        <title>Massive genome expansion in bonnet fungi (Mycena s.s.) driven by repeated elements and novel gene families across ecological guilds.</title>
        <authorList>
            <consortium name="Lawrence Berkeley National Laboratory"/>
            <person name="Harder C.B."/>
            <person name="Miyauchi S."/>
            <person name="Viragh M."/>
            <person name="Kuo A."/>
            <person name="Thoen E."/>
            <person name="Andreopoulos B."/>
            <person name="Lu D."/>
            <person name="Skrede I."/>
            <person name="Drula E."/>
            <person name="Henrissat B."/>
            <person name="Morin E."/>
            <person name="Kohler A."/>
            <person name="Barry K."/>
            <person name="LaButti K."/>
            <person name="Morin E."/>
            <person name="Salamov A."/>
            <person name="Lipzen A."/>
            <person name="Mereny Z."/>
            <person name="Hegedus B."/>
            <person name="Baldrian P."/>
            <person name="Stursova M."/>
            <person name="Weitz H."/>
            <person name="Taylor A."/>
            <person name="Grigoriev I.V."/>
            <person name="Nagy L.G."/>
            <person name="Martin F."/>
            <person name="Kauserud H."/>
        </authorList>
    </citation>
    <scope>NUCLEOTIDE SEQUENCE</scope>
    <source>
        <strain evidence="2">CBHHK182m</strain>
    </source>
</reference>
<evidence type="ECO:0000313" key="2">
    <source>
        <dbReference type="EMBL" id="KAJ7722392.1"/>
    </source>
</evidence>
<keyword evidence="1" id="KW-0812">Transmembrane</keyword>
<dbReference type="AlphaFoldDB" id="A0AAD7HK20"/>
<dbReference type="Proteomes" id="UP001215598">
    <property type="component" value="Unassembled WGS sequence"/>
</dbReference>
<protein>
    <submittedName>
        <fullName evidence="2">Uncharacterized protein</fullName>
    </submittedName>
</protein>
<evidence type="ECO:0000256" key="1">
    <source>
        <dbReference type="SAM" id="Phobius"/>
    </source>
</evidence>
<comment type="caution">
    <text evidence="2">The sequence shown here is derived from an EMBL/GenBank/DDBJ whole genome shotgun (WGS) entry which is preliminary data.</text>
</comment>
<keyword evidence="3" id="KW-1185">Reference proteome</keyword>
<name>A0AAD7HK20_9AGAR</name>
<feature type="transmembrane region" description="Helical" evidence="1">
    <location>
        <begin position="108"/>
        <end position="127"/>
    </location>
</feature>
<sequence>MNADRRHLLTKPVDPGSLLRLPFLMSLGLFPFRIPHTPRSIHPRNQGPGDIWFSESVSSDPRPTPRSWCHQSAPGATQFFVRHCFSFSSIWNPWPTYSHTETPAAAHFLRALCSALILTSILLFGVFQEKNTTDSLPSGCRCLNLTPLNLTPPIVSFPAAGLPLARSKCQILYLVIGPYPLSSFA</sequence>
<evidence type="ECO:0000313" key="3">
    <source>
        <dbReference type="Proteomes" id="UP001215598"/>
    </source>
</evidence>
<accession>A0AAD7HK20</accession>
<keyword evidence="1" id="KW-1133">Transmembrane helix</keyword>
<keyword evidence="1" id="KW-0472">Membrane</keyword>
<proteinExistence type="predicted"/>
<dbReference type="EMBL" id="JARKIB010000220">
    <property type="protein sequence ID" value="KAJ7722392.1"/>
    <property type="molecule type" value="Genomic_DNA"/>
</dbReference>
<gene>
    <name evidence="2" type="ORF">B0H16DRAFT_1600555</name>
</gene>
<organism evidence="2 3">
    <name type="scientific">Mycena metata</name>
    <dbReference type="NCBI Taxonomy" id="1033252"/>
    <lineage>
        <taxon>Eukaryota</taxon>
        <taxon>Fungi</taxon>
        <taxon>Dikarya</taxon>
        <taxon>Basidiomycota</taxon>
        <taxon>Agaricomycotina</taxon>
        <taxon>Agaricomycetes</taxon>
        <taxon>Agaricomycetidae</taxon>
        <taxon>Agaricales</taxon>
        <taxon>Marasmiineae</taxon>
        <taxon>Mycenaceae</taxon>
        <taxon>Mycena</taxon>
    </lineage>
</organism>